<dbReference type="AlphaFoldDB" id="A0A4S8R293"/>
<dbReference type="OrthoDB" id="3200163at2759"/>
<evidence type="ECO:0008006" key="3">
    <source>
        <dbReference type="Google" id="ProtNLM"/>
    </source>
</evidence>
<proteinExistence type="predicted"/>
<reference evidence="1 2" key="1">
    <citation type="submission" date="2017-12" db="EMBL/GenBank/DDBJ databases">
        <title>Comparative genomics of Botrytis spp.</title>
        <authorList>
            <person name="Valero-Jimenez C.A."/>
            <person name="Tapia P."/>
            <person name="Veloso J."/>
            <person name="Silva-Moreno E."/>
            <person name="Staats M."/>
            <person name="Valdes J.H."/>
            <person name="Van Kan J.A.L."/>
        </authorList>
    </citation>
    <scope>NUCLEOTIDE SEQUENCE [LARGE SCALE GENOMIC DNA]</scope>
    <source>
        <strain evidence="1 2">MUCL435</strain>
    </source>
</reference>
<protein>
    <recommendedName>
        <fullName evidence="3">Fungal N-terminal domain-containing protein</fullName>
    </recommendedName>
</protein>
<name>A0A4S8R293_9HELO</name>
<dbReference type="Proteomes" id="UP000308671">
    <property type="component" value="Unassembled WGS sequence"/>
</dbReference>
<evidence type="ECO:0000313" key="2">
    <source>
        <dbReference type="Proteomes" id="UP000308671"/>
    </source>
</evidence>
<dbReference type="EMBL" id="PQXL01000163">
    <property type="protein sequence ID" value="THV50155.1"/>
    <property type="molecule type" value="Genomic_DNA"/>
</dbReference>
<organism evidence="1 2">
    <name type="scientific">Botrytis galanthina</name>
    <dbReference type="NCBI Taxonomy" id="278940"/>
    <lineage>
        <taxon>Eukaryota</taxon>
        <taxon>Fungi</taxon>
        <taxon>Dikarya</taxon>
        <taxon>Ascomycota</taxon>
        <taxon>Pezizomycotina</taxon>
        <taxon>Leotiomycetes</taxon>
        <taxon>Helotiales</taxon>
        <taxon>Sclerotiniaceae</taxon>
        <taxon>Botrytis</taxon>
    </lineage>
</organism>
<keyword evidence="2" id="KW-1185">Reference proteome</keyword>
<sequence length="683" mass="78030">MAEVLGTIASGISIAQLAGNLASSIIKLKNYWDQIQDAPDDIALLVHEIESHHAILRSILEKQAQLTVSCQPTGGFFDHSIKLCQNASSKLDGLVNALTIDINSNRKWKRTMGAANVLLKAEQLKKLKKRMKNATRSMHLAISWQTNTVLQQQSSTLTSNVQASLDHFLQHWHNHLLNSELSQSTSSTKVSMGSAVLAQTTNITVEAKTRLPVDHNFYKQEPVQTMNQYDSSNWITFAFGSIGRQKIIKKNHKGAFQESETVYHPPAWISSRAWQCMYIKDLSSLRWSIKIETCRTLDENTAFFECVFSGDILNVQWMLQERTGFVNDRFYCRTRFYSPQEWVGATPLHLLLSANADVSAGDYCTGRYAIAEQNASATPLQYLISSPYSKLRNDTWKKPLEILQILVEGGAAEEFLGNSQFLEKTNMPQHIFSYIQHHTFLNEPLFAEKCSIATRMFKRSKNYNTQQCIRSLLGGSKLSFYVRQHNNEEALKEFFQILCLNILGLRNQKRKKRFSKGTTFSFPGCGLWEELIRELIGAQVPLPEAGHHKRTFLQRISSGIDLEHYGRKERSIFKMGKRNNFESLVFLSRINRVEALDFEGPMKPVISYELGWSSLIDFTYGPCVEDWNFWFSEPTDRFAGDFWSLIEDPPLMSLVPGAWVDKSRYTYSEMFQTPLLDVNIRLS</sequence>
<accession>A0A4S8R293</accession>
<comment type="caution">
    <text evidence="1">The sequence shown here is derived from an EMBL/GenBank/DDBJ whole genome shotgun (WGS) entry which is preliminary data.</text>
</comment>
<evidence type="ECO:0000313" key="1">
    <source>
        <dbReference type="EMBL" id="THV50155.1"/>
    </source>
</evidence>
<gene>
    <name evidence="1" type="ORF">BGAL_0163g00230</name>
</gene>